<name>A0ABD0NPN8_CIRMR</name>
<accession>A0ABD0NPN8</accession>
<evidence type="ECO:0000259" key="2">
    <source>
        <dbReference type="PROSITE" id="PS50025"/>
    </source>
</evidence>
<gene>
    <name evidence="3" type="ORF">M9458_039425</name>
</gene>
<reference evidence="3 4" key="1">
    <citation type="submission" date="2024-05" db="EMBL/GenBank/DDBJ databases">
        <title>Genome sequencing and assembly of Indian major carp, Cirrhinus mrigala (Hamilton, 1822).</title>
        <authorList>
            <person name="Mohindra V."/>
            <person name="Chowdhury L.M."/>
            <person name="Lal K."/>
            <person name="Jena J.K."/>
        </authorList>
    </citation>
    <scope>NUCLEOTIDE SEQUENCE [LARGE SCALE GENOMIC DNA]</scope>
    <source>
        <strain evidence="3">CM1030</strain>
        <tissue evidence="3">Blood</tissue>
    </source>
</reference>
<dbReference type="PANTHER" id="PTHR15036">
    <property type="entry name" value="PIKACHURIN-LIKE PROTEIN"/>
    <property type="match status" value="1"/>
</dbReference>
<dbReference type="Proteomes" id="UP001529510">
    <property type="component" value="Unassembled WGS sequence"/>
</dbReference>
<evidence type="ECO:0000256" key="1">
    <source>
        <dbReference type="PROSITE-ProRule" id="PRU00122"/>
    </source>
</evidence>
<dbReference type="InterPro" id="IPR001791">
    <property type="entry name" value="Laminin_G"/>
</dbReference>
<keyword evidence="4" id="KW-1185">Reference proteome</keyword>
<comment type="caution">
    <text evidence="3">The sequence shown here is derived from an EMBL/GenBank/DDBJ whole genome shotgun (WGS) entry which is preliminary data.</text>
</comment>
<dbReference type="PROSITE" id="PS50025">
    <property type="entry name" value="LAM_G_DOMAIN"/>
    <property type="match status" value="1"/>
</dbReference>
<protein>
    <recommendedName>
        <fullName evidence="2">Laminin G domain-containing protein</fullName>
    </recommendedName>
</protein>
<dbReference type="EMBL" id="JAMKFB020000020">
    <property type="protein sequence ID" value="KAL0163672.1"/>
    <property type="molecule type" value="Genomic_DNA"/>
</dbReference>
<proteinExistence type="predicted"/>
<dbReference type="InterPro" id="IPR050372">
    <property type="entry name" value="Neurexin-related_CASP"/>
</dbReference>
<dbReference type="PANTHER" id="PTHR15036:SF65">
    <property type="entry name" value="LAMININ SUBUNIT ALPHA-2"/>
    <property type="match status" value="1"/>
</dbReference>
<dbReference type="Pfam" id="PF00054">
    <property type="entry name" value="Laminin_G_1"/>
    <property type="match status" value="1"/>
</dbReference>
<evidence type="ECO:0000313" key="4">
    <source>
        <dbReference type="Proteomes" id="UP001529510"/>
    </source>
</evidence>
<dbReference type="Gene3D" id="2.60.120.200">
    <property type="match status" value="1"/>
</dbReference>
<dbReference type="AlphaFoldDB" id="A0ABD0NPN8"/>
<dbReference type="InterPro" id="IPR013320">
    <property type="entry name" value="ConA-like_dom_sf"/>
</dbReference>
<feature type="domain" description="Laminin G" evidence="2">
    <location>
        <begin position="1"/>
        <end position="86"/>
    </location>
</feature>
<dbReference type="SUPFAM" id="SSF49899">
    <property type="entry name" value="Concanavalin A-like lectins/glucanases"/>
    <property type="match status" value="1"/>
</dbReference>
<comment type="caution">
    <text evidence="1">Lacks conserved residue(s) required for the propagation of feature annotation.</text>
</comment>
<evidence type="ECO:0000313" key="3">
    <source>
        <dbReference type="EMBL" id="KAL0163672.1"/>
    </source>
</evidence>
<organism evidence="3 4">
    <name type="scientific">Cirrhinus mrigala</name>
    <name type="common">Mrigala</name>
    <dbReference type="NCBI Taxonomy" id="683832"/>
    <lineage>
        <taxon>Eukaryota</taxon>
        <taxon>Metazoa</taxon>
        <taxon>Chordata</taxon>
        <taxon>Craniata</taxon>
        <taxon>Vertebrata</taxon>
        <taxon>Euteleostomi</taxon>
        <taxon>Actinopterygii</taxon>
        <taxon>Neopterygii</taxon>
        <taxon>Teleostei</taxon>
        <taxon>Ostariophysi</taxon>
        <taxon>Cypriniformes</taxon>
        <taxon>Cyprinidae</taxon>
        <taxon>Labeoninae</taxon>
        <taxon>Labeonini</taxon>
        <taxon>Cirrhinus</taxon>
    </lineage>
</organism>
<feature type="non-terminal residue" evidence="3">
    <location>
        <position position="104"/>
    </location>
</feature>
<dbReference type="CDD" id="cd00110">
    <property type="entry name" value="LamG"/>
    <property type="match status" value="1"/>
</dbReference>
<sequence length="104" mass="11644">IRVTREKQRGFLVIDGRYSKHTTSPKKADILDVVGMLYVGGLPLNYTTKRIGPVLYSINACIKNFKMMNLPLDMEKPTSSYRVGSCFANPEKGTYFDGTGYAKV</sequence>
<feature type="non-terminal residue" evidence="3">
    <location>
        <position position="1"/>
    </location>
</feature>